<feature type="domain" description="TIL" evidence="5">
    <location>
        <begin position="88"/>
        <end position="141"/>
    </location>
</feature>
<dbReference type="InterPro" id="IPR036084">
    <property type="entry name" value="Ser_inhib-like_sf"/>
</dbReference>
<organism evidence="6">
    <name type="scientific">Rhipicephalus zambeziensis</name>
    <dbReference type="NCBI Taxonomy" id="60191"/>
    <lineage>
        <taxon>Eukaryota</taxon>
        <taxon>Metazoa</taxon>
        <taxon>Ecdysozoa</taxon>
        <taxon>Arthropoda</taxon>
        <taxon>Chelicerata</taxon>
        <taxon>Arachnida</taxon>
        <taxon>Acari</taxon>
        <taxon>Parasitiformes</taxon>
        <taxon>Ixodida</taxon>
        <taxon>Ixodoidea</taxon>
        <taxon>Ixodidae</taxon>
        <taxon>Rhipicephalinae</taxon>
        <taxon>Rhipicephalus</taxon>
        <taxon>Rhipicephalus</taxon>
    </lineage>
</organism>
<dbReference type="InterPro" id="IPR002919">
    <property type="entry name" value="TIL_dom"/>
</dbReference>
<proteinExistence type="predicted"/>
<evidence type="ECO:0000256" key="1">
    <source>
        <dbReference type="ARBA" id="ARBA00022690"/>
    </source>
</evidence>
<dbReference type="Gene3D" id="2.10.25.10">
    <property type="entry name" value="Laminin"/>
    <property type="match status" value="1"/>
</dbReference>
<reference evidence="6" key="1">
    <citation type="journal article" date="2017" name="Parasit. Vectors">
        <title>Sialotranscriptomics of Rhipicephalus zambeziensis reveals intricate expression profiles of secretory proteins and suggests tight temporal transcriptional regulation during blood-feeding.</title>
        <authorList>
            <person name="de Castro M.H."/>
            <person name="de Klerk D."/>
            <person name="Pienaar R."/>
            <person name="Rees D.J.G."/>
            <person name="Mans B.J."/>
        </authorList>
    </citation>
    <scope>NUCLEOTIDE SEQUENCE</scope>
    <source>
        <tissue evidence="6">Salivary glands</tissue>
    </source>
</reference>
<keyword evidence="1" id="KW-0646">Protease inhibitor</keyword>
<dbReference type="AlphaFoldDB" id="A0A224YHJ6"/>
<dbReference type="CDD" id="cd19941">
    <property type="entry name" value="TIL"/>
    <property type="match status" value="1"/>
</dbReference>
<name>A0A224YHJ6_9ACAR</name>
<evidence type="ECO:0000256" key="2">
    <source>
        <dbReference type="ARBA" id="ARBA00023157"/>
    </source>
</evidence>
<evidence type="ECO:0000256" key="4">
    <source>
        <dbReference type="SAM" id="SignalP"/>
    </source>
</evidence>
<sequence length="159" mass="18690">MCNPAYVVLLFLSICILIIYAQGYGHEVERKLSSGRFLNSSFKDKIPQGNEIPNRQPNESSERNSTPVRQTDSNGGPEGSDERSKSRCKKHEEYKRCVSSRCSEWKCRYLWVGWPTRCTRDCREGCFCKQGYFRTRRNRCELGYNCFYESKFYEKSRAE</sequence>
<dbReference type="EMBL" id="GFPF01005299">
    <property type="protein sequence ID" value="MAA16445.1"/>
    <property type="molecule type" value="Transcribed_RNA"/>
</dbReference>
<dbReference type="PANTHER" id="PTHR23259">
    <property type="entry name" value="RIDDLE"/>
    <property type="match status" value="1"/>
</dbReference>
<dbReference type="InterPro" id="IPR051368">
    <property type="entry name" value="SerProtInhib-TIL_Domain"/>
</dbReference>
<feature type="chain" id="PRO_5012262624" evidence="4">
    <location>
        <begin position="26"/>
        <end position="159"/>
    </location>
</feature>
<feature type="signal peptide" evidence="4">
    <location>
        <begin position="1"/>
        <end position="25"/>
    </location>
</feature>
<dbReference type="PANTHER" id="PTHR23259:SF69">
    <property type="entry name" value="GEO11767P1-RELATED"/>
    <property type="match status" value="1"/>
</dbReference>
<protein>
    <submittedName>
        <fullName evidence="6">TIL domain containing protein</fullName>
    </submittedName>
</protein>
<feature type="region of interest" description="Disordered" evidence="3">
    <location>
        <begin position="43"/>
        <end position="90"/>
    </location>
</feature>
<dbReference type="GO" id="GO:0030414">
    <property type="term" value="F:peptidase inhibitor activity"/>
    <property type="evidence" value="ECO:0007669"/>
    <property type="project" value="UniProtKB-KW"/>
</dbReference>
<evidence type="ECO:0000256" key="3">
    <source>
        <dbReference type="SAM" id="MobiDB-lite"/>
    </source>
</evidence>
<feature type="compositionally biased region" description="Basic and acidic residues" evidence="3">
    <location>
        <begin position="80"/>
        <end position="90"/>
    </location>
</feature>
<keyword evidence="4" id="KW-0732">Signal</keyword>
<evidence type="ECO:0000259" key="5">
    <source>
        <dbReference type="Pfam" id="PF01826"/>
    </source>
</evidence>
<accession>A0A224YHJ6</accession>
<feature type="compositionally biased region" description="Polar residues" evidence="3">
    <location>
        <begin position="51"/>
        <end position="74"/>
    </location>
</feature>
<dbReference type="Pfam" id="PF01826">
    <property type="entry name" value="TIL"/>
    <property type="match status" value="1"/>
</dbReference>
<dbReference type="SUPFAM" id="SSF57567">
    <property type="entry name" value="Serine protease inhibitors"/>
    <property type="match status" value="1"/>
</dbReference>
<evidence type="ECO:0000313" key="6">
    <source>
        <dbReference type="EMBL" id="MAA16445.1"/>
    </source>
</evidence>
<keyword evidence="2" id="KW-1015">Disulfide bond</keyword>